<dbReference type="AlphaFoldDB" id="A0A2P2P6Z8"/>
<protein>
    <submittedName>
        <fullName evidence="2">Uncharacterized protein</fullName>
    </submittedName>
</protein>
<keyword evidence="1" id="KW-0472">Membrane</keyword>
<proteinExistence type="predicted"/>
<accession>A0A2P2P6Z8</accession>
<reference evidence="2" key="1">
    <citation type="submission" date="2018-02" db="EMBL/GenBank/DDBJ databases">
        <title>Rhizophora mucronata_Transcriptome.</title>
        <authorList>
            <person name="Meera S.P."/>
            <person name="Sreeshan A."/>
            <person name="Augustine A."/>
        </authorList>
    </citation>
    <scope>NUCLEOTIDE SEQUENCE</scope>
    <source>
        <tissue evidence="2">Leaf</tissue>
    </source>
</reference>
<evidence type="ECO:0000313" key="2">
    <source>
        <dbReference type="EMBL" id="MBX50479.1"/>
    </source>
</evidence>
<evidence type="ECO:0000256" key="1">
    <source>
        <dbReference type="SAM" id="Phobius"/>
    </source>
</evidence>
<feature type="transmembrane region" description="Helical" evidence="1">
    <location>
        <begin position="12"/>
        <end position="34"/>
    </location>
</feature>
<keyword evidence="1" id="KW-0812">Transmembrane</keyword>
<dbReference type="EMBL" id="GGEC01069995">
    <property type="protein sequence ID" value="MBX50479.1"/>
    <property type="molecule type" value="Transcribed_RNA"/>
</dbReference>
<keyword evidence="1" id="KW-1133">Transmembrane helix</keyword>
<organism evidence="2">
    <name type="scientific">Rhizophora mucronata</name>
    <name type="common">Asiatic mangrove</name>
    <dbReference type="NCBI Taxonomy" id="61149"/>
    <lineage>
        <taxon>Eukaryota</taxon>
        <taxon>Viridiplantae</taxon>
        <taxon>Streptophyta</taxon>
        <taxon>Embryophyta</taxon>
        <taxon>Tracheophyta</taxon>
        <taxon>Spermatophyta</taxon>
        <taxon>Magnoliopsida</taxon>
        <taxon>eudicotyledons</taxon>
        <taxon>Gunneridae</taxon>
        <taxon>Pentapetalae</taxon>
        <taxon>rosids</taxon>
        <taxon>fabids</taxon>
        <taxon>Malpighiales</taxon>
        <taxon>Rhizophoraceae</taxon>
        <taxon>Rhizophora</taxon>
    </lineage>
</organism>
<sequence length="40" mass="4707">MFFSNQDFVLFFMFFWVNFVGTIIFNSSIISSLVRSVCDT</sequence>
<name>A0A2P2P6Z8_RHIMU</name>